<evidence type="ECO:0000313" key="1">
    <source>
        <dbReference type="EMBL" id="MCD9646971.1"/>
    </source>
</evidence>
<dbReference type="EMBL" id="JACEIK010004989">
    <property type="protein sequence ID" value="MCD9646971.1"/>
    <property type="molecule type" value="Genomic_DNA"/>
</dbReference>
<protein>
    <submittedName>
        <fullName evidence="1">Uncharacterized protein</fullName>
    </submittedName>
</protein>
<gene>
    <name evidence="1" type="ORF">HAX54_037236</name>
</gene>
<feature type="non-terminal residue" evidence="1">
    <location>
        <position position="58"/>
    </location>
</feature>
<organism evidence="1 2">
    <name type="scientific">Datura stramonium</name>
    <name type="common">Jimsonweed</name>
    <name type="synonym">Common thornapple</name>
    <dbReference type="NCBI Taxonomy" id="4076"/>
    <lineage>
        <taxon>Eukaryota</taxon>
        <taxon>Viridiplantae</taxon>
        <taxon>Streptophyta</taxon>
        <taxon>Embryophyta</taxon>
        <taxon>Tracheophyta</taxon>
        <taxon>Spermatophyta</taxon>
        <taxon>Magnoliopsida</taxon>
        <taxon>eudicotyledons</taxon>
        <taxon>Gunneridae</taxon>
        <taxon>Pentapetalae</taxon>
        <taxon>asterids</taxon>
        <taxon>lamiids</taxon>
        <taxon>Solanales</taxon>
        <taxon>Solanaceae</taxon>
        <taxon>Solanoideae</taxon>
        <taxon>Datureae</taxon>
        <taxon>Datura</taxon>
    </lineage>
</organism>
<comment type="caution">
    <text evidence="1">The sequence shown here is derived from an EMBL/GenBank/DDBJ whole genome shotgun (WGS) entry which is preliminary data.</text>
</comment>
<keyword evidence="2" id="KW-1185">Reference proteome</keyword>
<proteinExistence type="predicted"/>
<reference evidence="1 2" key="1">
    <citation type="journal article" date="2021" name="BMC Genomics">
        <title>Datura genome reveals duplications of psychoactive alkaloid biosynthetic genes and high mutation rate following tissue culture.</title>
        <authorList>
            <person name="Rajewski A."/>
            <person name="Carter-House D."/>
            <person name="Stajich J."/>
            <person name="Litt A."/>
        </authorList>
    </citation>
    <scope>NUCLEOTIDE SEQUENCE [LARGE SCALE GENOMIC DNA]</scope>
    <source>
        <strain evidence="1">AR-01</strain>
    </source>
</reference>
<name>A0ABS8VJI0_DATST</name>
<sequence>MFECMKGHLQERSDMCPHLLTFLIHKGYWLKGEGARNCWARALHSEKNAGLGLHDTVL</sequence>
<evidence type="ECO:0000313" key="2">
    <source>
        <dbReference type="Proteomes" id="UP000823775"/>
    </source>
</evidence>
<accession>A0ABS8VJI0</accession>
<dbReference type="Proteomes" id="UP000823775">
    <property type="component" value="Unassembled WGS sequence"/>
</dbReference>